<keyword evidence="1" id="KW-0812">Transmembrane</keyword>
<reference evidence="3 4" key="1">
    <citation type="journal article" date="2014" name="BMC Genomics">
        <title>Comparison of environmental and isolate Sulfobacillus genomes reveals diverse carbon, sulfur, nitrogen, and hydrogen metabolisms.</title>
        <authorList>
            <person name="Justice N.B."/>
            <person name="Norman A."/>
            <person name="Brown C.T."/>
            <person name="Singh A."/>
            <person name="Thomas B.C."/>
            <person name="Banfield J.F."/>
        </authorList>
    </citation>
    <scope>NUCLEOTIDE SEQUENCE [LARGE SCALE GENOMIC DNA]</scope>
    <source>
        <strain evidence="3">AMDSBA3</strain>
    </source>
</reference>
<feature type="domain" description="SPW repeat-containing integral membrane" evidence="2">
    <location>
        <begin position="3"/>
        <end position="100"/>
    </location>
</feature>
<evidence type="ECO:0000313" key="4">
    <source>
        <dbReference type="Proteomes" id="UP000241848"/>
    </source>
</evidence>
<organism evidence="3 4">
    <name type="scientific">Sulfobacillus acidophilus</name>
    <dbReference type="NCBI Taxonomy" id="53633"/>
    <lineage>
        <taxon>Bacteria</taxon>
        <taxon>Bacillati</taxon>
        <taxon>Bacillota</taxon>
        <taxon>Clostridia</taxon>
        <taxon>Eubacteriales</taxon>
        <taxon>Clostridiales Family XVII. Incertae Sedis</taxon>
        <taxon>Sulfobacillus</taxon>
    </lineage>
</organism>
<feature type="transmembrane region" description="Helical" evidence="1">
    <location>
        <begin position="57"/>
        <end position="76"/>
    </location>
</feature>
<feature type="transmembrane region" description="Helical" evidence="1">
    <location>
        <begin position="29"/>
        <end position="50"/>
    </location>
</feature>
<feature type="transmembrane region" description="Helical" evidence="1">
    <location>
        <begin position="82"/>
        <end position="104"/>
    </location>
</feature>
<dbReference type="InterPro" id="IPR005530">
    <property type="entry name" value="SPW"/>
</dbReference>
<evidence type="ECO:0000259" key="2">
    <source>
        <dbReference type="Pfam" id="PF03779"/>
    </source>
</evidence>
<protein>
    <recommendedName>
        <fullName evidence="2">SPW repeat-containing integral membrane domain-containing protein</fullName>
    </recommendedName>
</protein>
<keyword evidence="1" id="KW-0472">Membrane</keyword>
<sequence>MMWRNWLMAVVGAWFVVSAWVLNPMHSSTYLWTAIILGGLVLIGSLWELSDKAYRRWVYYPQALFGLYLGLSPFFYTFSRFAWATAVTVVLGAVILALGLWQAIVRPSDTSTKPDAPHHRAAS</sequence>
<name>A0A2T2WGX1_9FIRM</name>
<dbReference type="EMBL" id="PXYV01000033">
    <property type="protein sequence ID" value="PSR21483.1"/>
    <property type="molecule type" value="Genomic_DNA"/>
</dbReference>
<accession>A0A2T2WGX1</accession>
<dbReference type="AlphaFoldDB" id="A0A2T2WGX1"/>
<keyword evidence="1" id="KW-1133">Transmembrane helix</keyword>
<dbReference type="Proteomes" id="UP000241848">
    <property type="component" value="Unassembled WGS sequence"/>
</dbReference>
<gene>
    <name evidence="3" type="ORF">C7B45_10680</name>
</gene>
<proteinExistence type="predicted"/>
<comment type="caution">
    <text evidence="3">The sequence shown here is derived from an EMBL/GenBank/DDBJ whole genome shotgun (WGS) entry which is preliminary data.</text>
</comment>
<dbReference type="Pfam" id="PF03779">
    <property type="entry name" value="SPW"/>
    <property type="match status" value="1"/>
</dbReference>
<evidence type="ECO:0000313" key="3">
    <source>
        <dbReference type="EMBL" id="PSR21483.1"/>
    </source>
</evidence>
<evidence type="ECO:0000256" key="1">
    <source>
        <dbReference type="SAM" id="Phobius"/>
    </source>
</evidence>